<dbReference type="AlphaFoldDB" id="A0A9E7JU12"/>
<dbReference type="Pfam" id="PF05553">
    <property type="entry name" value="DUF761"/>
    <property type="match status" value="1"/>
</dbReference>
<proteinExistence type="predicted"/>
<gene>
    <name evidence="1" type="ORF">MUK42_13290</name>
</gene>
<sequence length="181" mass="20637">MARQHSVKPLQPFYGLGAESPCPSSTSFKIRSLLKAYLLRHISHAKSMVTELLKKKKKKKAIDSNRDFRLRKTTKKLFGFFKLQRSWSSSCVTPMPPQLPISEFDDSTVIFTEDSAGEAEPPLGGCLDWLEDDSEASGGDTGEGSEIDRLAERFIARCHEKFRLEKQESYRRYQEMLARSI</sequence>
<protein>
    <submittedName>
        <fullName evidence="1">Uncharacterized protein</fullName>
    </submittedName>
</protein>
<reference evidence="1" key="1">
    <citation type="submission" date="2022-05" db="EMBL/GenBank/DDBJ databases">
        <title>The Musa troglodytarum L. genome provides insights into the mechanism of non-climacteric behaviour and enrichment of carotenoids.</title>
        <authorList>
            <person name="Wang J."/>
        </authorList>
    </citation>
    <scope>NUCLEOTIDE SEQUENCE</scope>
    <source>
        <tissue evidence="1">Leaf</tissue>
    </source>
</reference>
<dbReference type="PANTHER" id="PTHR33450:SF4">
    <property type="entry name" value="OS04G0665666 PROTEIN"/>
    <property type="match status" value="1"/>
</dbReference>
<dbReference type="OrthoDB" id="1104789at2759"/>
<dbReference type="InterPro" id="IPR008480">
    <property type="entry name" value="DUF761_pln"/>
</dbReference>
<organism evidence="1 2">
    <name type="scientific">Musa troglodytarum</name>
    <name type="common">fe'i banana</name>
    <dbReference type="NCBI Taxonomy" id="320322"/>
    <lineage>
        <taxon>Eukaryota</taxon>
        <taxon>Viridiplantae</taxon>
        <taxon>Streptophyta</taxon>
        <taxon>Embryophyta</taxon>
        <taxon>Tracheophyta</taxon>
        <taxon>Spermatophyta</taxon>
        <taxon>Magnoliopsida</taxon>
        <taxon>Liliopsida</taxon>
        <taxon>Zingiberales</taxon>
        <taxon>Musaceae</taxon>
        <taxon>Musa</taxon>
    </lineage>
</organism>
<dbReference type="PANTHER" id="PTHR33450">
    <property type="entry name" value="EMB|CAB67623.1-RELATED"/>
    <property type="match status" value="1"/>
</dbReference>
<name>A0A9E7JU12_9LILI</name>
<dbReference type="EMBL" id="CP097505">
    <property type="protein sequence ID" value="URD93600.1"/>
    <property type="molecule type" value="Genomic_DNA"/>
</dbReference>
<evidence type="ECO:0000313" key="2">
    <source>
        <dbReference type="Proteomes" id="UP001055439"/>
    </source>
</evidence>
<evidence type="ECO:0000313" key="1">
    <source>
        <dbReference type="EMBL" id="URD93600.1"/>
    </source>
</evidence>
<accession>A0A9E7JU12</accession>
<dbReference type="Proteomes" id="UP001055439">
    <property type="component" value="Chromosome 3"/>
</dbReference>
<keyword evidence="2" id="KW-1185">Reference proteome</keyword>